<dbReference type="GO" id="GO:0004534">
    <property type="term" value="F:5'-3' RNA exonuclease activity"/>
    <property type="evidence" value="ECO:0007669"/>
    <property type="project" value="TreeGrafter"/>
</dbReference>
<evidence type="ECO:0000313" key="4">
    <source>
        <dbReference type="Proteomes" id="UP000028725"/>
    </source>
</evidence>
<dbReference type="Gene3D" id="1.10.150.650">
    <property type="match status" value="1"/>
</dbReference>
<dbReference type="PANTHER" id="PTHR42924">
    <property type="entry name" value="EXONUCLEASE"/>
    <property type="match status" value="1"/>
</dbReference>
<gene>
    <name evidence="3" type="ORF">DB31_1782</name>
</gene>
<keyword evidence="4" id="KW-1185">Reference proteome</keyword>
<evidence type="ECO:0000256" key="1">
    <source>
        <dbReference type="SAM" id="MobiDB-lite"/>
    </source>
</evidence>
<dbReference type="AlphaFoldDB" id="A0A085WAQ1"/>
<sequence length="273" mass="29828">MIDLHSHTTASDGQHSPDELLSMAAAAGVTVLAVTDHDTVAGLAAAMAAAKARGLELVPGIELSAFVLGREAHILGHFLRPEDPDISQFADKLRIEREQRMEQMVEKMRKLGFPVRMQDVYAIADKAHLGRPHLARVLVEKGWCVDTKEAFDRFLGDGRPAWVDRYRLDGVDAIQLIRNAGGTATLAHPGTSKMNRMEIAQLAKAGLSGLEVYHSDHNPSVREKYMALAKEFELVPTAGSDFHGEKVAPGRHLGTASMPPEQFQKLRSRAAIS</sequence>
<dbReference type="InterPro" id="IPR004013">
    <property type="entry name" value="PHP_dom"/>
</dbReference>
<dbReference type="InterPro" id="IPR016195">
    <property type="entry name" value="Pol/histidinol_Pase-like"/>
</dbReference>
<comment type="caution">
    <text evidence="3">The sequence shown here is derived from an EMBL/GenBank/DDBJ whole genome shotgun (WGS) entry which is preliminary data.</text>
</comment>
<accession>A0A085WAQ1</accession>
<dbReference type="Proteomes" id="UP000028725">
    <property type="component" value="Unassembled WGS sequence"/>
</dbReference>
<proteinExistence type="predicted"/>
<dbReference type="OrthoDB" id="9804333at2"/>
<dbReference type="PANTHER" id="PTHR42924:SF3">
    <property type="entry name" value="POLYMERASE_HISTIDINOL PHOSPHATASE N-TERMINAL DOMAIN-CONTAINING PROTEIN"/>
    <property type="match status" value="1"/>
</dbReference>
<dbReference type="Gene3D" id="3.20.20.140">
    <property type="entry name" value="Metal-dependent hydrolases"/>
    <property type="match status" value="1"/>
</dbReference>
<dbReference type="SUPFAM" id="SSF89550">
    <property type="entry name" value="PHP domain-like"/>
    <property type="match status" value="1"/>
</dbReference>
<name>A0A085WAQ1_9BACT</name>
<dbReference type="PATRIC" id="fig|394096.3.peg.6118"/>
<dbReference type="InterPro" id="IPR052018">
    <property type="entry name" value="PHP_domain"/>
</dbReference>
<feature type="domain" description="Polymerase/histidinol phosphatase N-terminal" evidence="2">
    <location>
        <begin position="2"/>
        <end position="67"/>
    </location>
</feature>
<dbReference type="Pfam" id="PF02811">
    <property type="entry name" value="PHP"/>
    <property type="match status" value="1"/>
</dbReference>
<dbReference type="EMBL" id="JMCB01000013">
    <property type="protein sequence ID" value="KFE64764.1"/>
    <property type="molecule type" value="Genomic_DNA"/>
</dbReference>
<dbReference type="CDD" id="cd07438">
    <property type="entry name" value="PHP_HisPPase_AMP"/>
    <property type="match status" value="1"/>
</dbReference>
<reference evidence="3 4" key="1">
    <citation type="submission" date="2014-04" db="EMBL/GenBank/DDBJ databases">
        <title>Genome assembly of Hyalangium minutum DSM 14724.</title>
        <authorList>
            <person name="Sharma G."/>
            <person name="Subramanian S."/>
        </authorList>
    </citation>
    <scope>NUCLEOTIDE SEQUENCE [LARGE SCALE GENOMIC DNA]</scope>
    <source>
        <strain evidence="3 4">DSM 14724</strain>
    </source>
</reference>
<dbReference type="GO" id="GO:0035312">
    <property type="term" value="F:5'-3' DNA exonuclease activity"/>
    <property type="evidence" value="ECO:0007669"/>
    <property type="project" value="TreeGrafter"/>
</dbReference>
<dbReference type="RefSeq" id="WP_044193717.1">
    <property type="nucleotide sequence ID" value="NZ_JMCB01000013.1"/>
</dbReference>
<dbReference type="SMART" id="SM00481">
    <property type="entry name" value="POLIIIAc"/>
    <property type="match status" value="1"/>
</dbReference>
<protein>
    <submittedName>
        <fullName evidence="3">Putative metal-dependent phosphoesterases (PHP family)</fullName>
    </submittedName>
</protein>
<dbReference type="STRING" id="394096.DB31_1782"/>
<feature type="region of interest" description="Disordered" evidence="1">
    <location>
        <begin position="241"/>
        <end position="260"/>
    </location>
</feature>
<evidence type="ECO:0000259" key="2">
    <source>
        <dbReference type="SMART" id="SM00481"/>
    </source>
</evidence>
<dbReference type="InterPro" id="IPR003141">
    <property type="entry name" value="Pol/His_phosphatase_N"/>
</dbReference>
<evidence type="ECO:0000313" key="3">
    <source>
        <dbReference type="EMBL" id="KFE64764.1"/>
    </source>
</evidence>
<organism evidence="3 4">
    <name type="scientific">Hyalangium minutum</name>
    <dbReference type="NCBI Taxonomy" id="394096"/>
    <lineage>
        <taxon>Bacteria</taxon>
        <taxon>Pseudomonadati</taxon>
        <taxon>Myxococcota</taxon>
        <taxon>Myxococcia</taxon>
        <taxon>Myxococcales</taxon>
        <taxon>Cystobacterineae</taxon>
        <taxon>Archangiaceae</taxon>
        <taxon>Hyalangium</taxon>
    </lineage>
</organism>